<dbReference type="RefSeq" id="WP_169623326.1">
    <property type="nucleotide sequence ID" value="NZ_JABBNT010000001.1"/>
</dbReference>
<dbReference type="InterPro" id="IPR011008">
    <property type="entry name" value="Dimeric_a/b-barrel"/>
</dbReference>
<protein>
    <submittedName>
        <fullName evidence="2">Antibiotic biosynthesis monooxygenase</fullName>
    </submittedName>
</protein>
<evidence type="ECO:0000259" key="1">
    <source>
        <dbReference type="PROSITE" id="PS51725"/>
    </source>
</evidence>
<dbReference type="InterPro" id="IPR007138">
    <property type="entry name" value="ABM_dom"/>
</dbReference>
<dbReference type="PROSITE" id="PS51725">
    <property type="entry name" value="ABM"/>
    <property type="match status" value="1"/>
</dbReference>
<dbReference type="Pfam" id="PF03992">
    <property type="entry name" value="ABM"/>
    <property type="match status" value="1"/>
</dbReference>
<dbReference type="SUPFAM" id="SSF54909">
    <property type="entry name" value="Dimeric alpha+beta barrel"/>
    <property type="match status" value="1"/>
</dbReference>
<dbReference type="GO" id="GO:0004497">
    <property type="term" value="F:monooxygenase activity"/>
    <property type="evidence" value="ECO:0007669"/>
    <property type="project" value="UniProtKB-KW"/>
</dbReference>
<dbReference type="Gene3D" id="3.30.70.100">
    <property type="match status" value="1"/>
</dbReference>
<dbReference type="InterPro" id="IPR052936">
    <property type="entry name" value="Jasmonate_Hydroxylase-like"/>
</dbReference>
<evidence type="ECO:0000313" key="3">
    <source>
        <dbReference type="Proteomes" id="UP000539372"/>
    </source>
</evidence>
<comment type="caution">
    <text evidence="2">The sequence shown here is derived from an EMBL/GenBank/DDBJ whole genome shotgun (WGS) entry which is preliminary data.</text>
</comment>
<keyword evidence="2" id="KW-0503">Monooxygenase</keyword>
<feature type="domain" description="ABM" evidence="1">
    <location>
        <begin position="2"/>
        <end position="90"/>
    </location>
</feature>
<dbReference type="EMBL" id="JABBNT010000001">
    <property type="protein sequence ID" value="NMM43014.1"/>
    <property type="molecule type" value="Genomic_DNA"/>
</dbReference>
<keyword evidence="3" id="KW-1185">Reference proteome</keyword>
<keyword evidence="2" id="KW-0560">Oxidoreductase</keyword>
<dbReference type="AlphaFoldDB" id="A0A7Y0HF98"/>
<dbReference type="PANTHER" id="PTHR37811:SF2">
    <property type="entry name" value="ABM DOMAIN-CONTAINING PROTEIN"/>
    <property type="match status" value="1"/>
</dbReference>
<sequence length="115" mass="13049">MIAIIFEVFPADGQRERYLDIAASIRPELEKIDGFISVERFQSLTDPDKMLSISFFRDEAAVEAWRKTMQHRGAQSAGRSGVFQDYRLRVAQVLRDYTLNDRAEAPADSIAEHGA</sequence>
<gene>
    <name evidence="2" type="ORF">HH303_00895</name>
</gene>
<reference evidence="2 3" key="1">
    <citation type="submission" date="2020-04" db="EMBL/GenBank/DDBJ databases">
        <title>Rhodospirillaceae bacterium KN72 isolated from deep sea.</title>
        <authorList>
            <person name="Zhang D.-C."/>
        </authorList>
    </citation>
    <scope>NUCLEOTIDE SEQUENCE [LARGE SCALE GENOMIC DNA]</scope>
    <source>
        <strain evidence="2 3">KN72</strain>
    </source>
</reference>
<evidence type="ECO:0000313" key="2">
    <source>
        <dbReference type="EMBL" id="NMM43014.1"/>
    </source>
</evidence>
<proteinExistence type="predicted"/>
<dbReference type="Proteomes" id="UP000539372">
    <property type="component" value="Unassembled WGS sequence"/>
</dbReference>
<dbReference type="PANTHER" id="PTHR37811">
    <property type="entry name" value="BLL5343 PROTEIN"/>
    <property type="match status" value="1"/>
</dbReference>
<name>A0A7Y0HF98_9PROT</name>
<accession>A0A7Y0HF98</accession>
<organism evidence="2 3">
    <name type="scientific">Pacificispira spongiicola</name>
    <dbReference type="NCBI Taxonomy" id="2729598"/>
    <lineage>
        <taxon>Bacteria</taxon>
        <taxon>Pseudomonadati</taxon>
        <taxon>Pseudomonadota</taxon>
        <taxon>Alphaproteobacteria</taxon>
        <taxon>Rhodospirillales</taxon>
        <taxon>Rhodospirillaceae</taxon>
        <taxon>Pacificispira</taxon>
    </lineage>
</organism>